<protein>
    <submittedName>
        <fullName evidence="1">Uncharacterized protein</fullName>
    </submittedName>
</protein>
<accession>A0A5S4ZW91</accession>
<dbReference type="EMBL" id="VNHM01000002">
    <property type="protein sequence ID" value="TYO97267.1"/>
    <property type="molecule type" value="Genomic_DNA"/>
</dbReference>
<gene>
    <name evidence="1" type="ORF">LX24_00451</name>
</gene>
<dbReference type="AlphaFoldDB" id="A0A5S4ZW91"/>
<organism evidence="1 2">
    <name type="scientific">Desulfallas thermosapovorans DSM 6562</name>
    <dbReference type="NCBI Taxonomy" id="1121431"/>
    <lineage>
        <taxon>Bacteria</taxon>
        <taxon>Bacillati</taxon>
        <taxon>Bacillota</taxon>
        <taxon>Clostridia</taxon>
        <taxon>Eubacteriales</taxon>
        <taxon>Desulfallaceae</taxon>
        <taxon>Desulfallas</taxon>
    </lineage>
</organism>
<name>A0A5S4ZW91_9FIRM</name>
<comment type="caution">
    <text evidence="1">The sequence shown here is derived from an EMBL/GenBank/DDBJ whole genome shotgun (WGS) entry which is preliminary data.</text>
</comment>
<evidence type="ECO:0000313" key="2">
    <source>
        <dbReference type="Proteomes" id="UP000323166"/>
    </source>
</evidence>
<proteinExistence type="predicted"/>
<keyword evidence="2" id="KW-1185">Reference proteome</keyword>
<evidence type="ECO:0000313" key="1">
    <source>
        <dbReference type="EMBL" id="TYO97267.1"/>
    </source>
</evidence>
<dbReference type="Proteomes" id="UP000323166">
    <property type="component" value="Unassembled WGS sequence"/>
</dbReference>
<sequence length="44" mass="4936">MFCALERHAHKLEWLKDNMPGKGTELPPLEVGLEPGVERLKAGH</sequence>
<reference evidence="1 2" key="1">
    <citation type="submission" date="2019-07" db="EMBL/GenBank/DDBJ databases">
        <title>Genomic Encyclopedia of Type Strains, Phase I: the one thousand microbial genomes (KMG-I) project.</title>
        <authorList>
            <person name="Kyrpides N."/>
        </authorList>
    </citation>
    <scope>NUCLEOTIDE SEQUENCE [LARGE SCALE GENOMIC DNA]</scope>
    <source>
        <strain evidence="1 2">DSM 6562</strain>
    </source>
</reference>